<dbReference type="InterPro" id="IPR012880">
    <property type="entry name" value="Gryzun"/>
</dbReference>
<dbReference type="PANTHER" id="PTHR14374:SF0">
    <property type="entry name" value="TRAFFICKING PROTEIN PARTICLE COMPLEX SUBUNIT 11"/>
    <property type="match status" value="1"/>
</dbReference>
<organism evidence="4 5">
    <name type="scientific">Podila minutissima</name>
    <dbReference type="NCBI Taxonomy" id="64525"/>
    <lineage>
        <taxon>Eukaryota</taxon>
        <taxon>Fungi</taxon>
        <taxon>Fungi incertae sedis</taxon>
        <taxon>Mucoromycota</taxon>
        <taxon>Mortierellomycotina</taxon>
        <taxon>Mortierellomycetes</taxon>
        <taxon>Mortierellales</taxon>
        <taxon>Mortierellaceae</taxon>
        <taxon>Podila</taxon>
    </lineage>
</organism>
<keyword evidence="5" id="KW-1185">Reference proteome</keyword>
<dbReference type="Pfam" id="PF07919">
    <property type="entry name" value="Gryzun"/>
    <property type="match status" value="2"/>
</dbReference>
<dbReference type="SUPFAM" id="SSF48452">
    <property type="entry name" value="TPR-like"/>
    <property type="match status" value="1"/>
</dbReference>
<sequence>MDTYPPEFVIHLQPTLIVTGLTSTDSASDSSHQDQKAINDSPPPPPPRPGAQGSPSALEFQKSTLLQAMLSRNNVSYWDNTKGLAGSLFYVITEQRSYVLPPTRKFLQQTNQQHLVPSLSPSSPSSPLYPDGLISPVFVKRHREQIPSVFIAIVDLWDRESTGFANEGGHQRNFSDKGPLGVIDPKERERDIVLAQELLERRKAAQERSVKFATVILLQRSHMGNYNLQDPAIEDRLNFVRKSAGLDNKNSFYVLPPSTAQEINDFAVNLQRSQYEGSMNYYKEQVKRHKKKKSNLPATSASVRPVQQQNAGVQQSALQHQGLSVQGWMLRYEFKMGMFSECKQDIDNAVKHYESAYGLLIDMFAVTSTITPGASGLQARTRRWAEAKVLADCLCLKICKFHLYLDAPSTALFHFRRHLLVFKAFSESWRMGDDSFEYWAWLGKQYRVFGDLLDIGTKSGFKLPVPTPGSIVYGSFAGMTEGSKDLNKFSGIGLGGGTAGFGIGPGGDAHAYGGSVGGGRGGGTHGPGAGINPMLVLQHAGFFYHQAANCSVQRRLYFEMAEEAYPDSTVAPTPSASKPYPPSLQSMNAERGIDHLALTIELLTKSYEQFKRHKSGRMTLFLASEIAGTYYTAGKFEMALKFFERIGKTYRKEGWNLILTSILKWSIQCAKELGYWENVVEYLFEMLSPDMPSTEAKRQSIFDELVSILYTDIHPANTVPHSPLVLPMPYINHFVSCAVQFQHRQAFVSSASKFQVQLSTFNGSGALPQPFRLSFVQVEFSDPSLNHRFEDLRPYSQAEGEDETQGLENTKVINMKDRTGRNVEWNDCSKCELETIGSSPDSEPASVEGESHSQTVWKTDVKLDIRPFETKVLEGVIIPKKEQIVKVVKVIFGIATEHWNVALEFPSLECLQELDPSELQAQQEQLLNRDAPPRRKWLDVIDDSTKLVFRNLDKGVRQPTVLTVVPRESKVEIKTLFRSPAYLDEYFPVVIRVKNGETCPVQMEMDVDLQPIDATIESLDSILLDPHKMANVPASSKDSHTSQSLRGIRLACRHSSDSDDTSHGIPVGKWAEQTVYIRALEIPTPRTIVCKVRYEISTGVDGQNVEKRTLTEKLHSFRVLFIPPFDAEVDYVPQSNVSTDKGTTGELVPILEPNNVDPALGSVLIPALTHKEQYLMSTRVNNEGPWPVQVKEVKLVIGSAMDALLEREAKLAGMDSKDPSSTEPRAHHLARNHSISRARERKRMLHESGVHVDIVDENRDPNGVQSNEIQEWRSGNLVTFNHLIEIVAADLELAPEQIEVGFLHVKWRRFDENSSENRIPFTETNIPLQPLSLPKAEVYMTVDLPNCAQVNKPFTARYTIQNPTGRMHELGMSVEPSEGMVYAGTMQTTIKILPYACHAIQMNCYPLNAGLVRLPRLKLVVNKRKPVGRRANLKGPQQGQGQGQGQGGVQGDVIVKVKGAKTSSRSGSSESVVIFVKPEAGTIE</sequence>
<protein>
    <recommendedName>
        <fullName evidence="6">Trafficking protein particle complex subunit 11</fullName>
    </recommendedName>
</protein>
<feature type="region of interest" description="Disordered" evidence="1">
    <location>
        <begin position="1428"/>
        <end position="1449"/>
    </location>
</feature>
<feature type="domain" description="Trafficking protein particle complex subunit 11" evidence="3">
    <location>
        <begin position="383"/>
        <end position="688"/>
    </location>
</feature>
<proteinExistence type="predicted"/>
<feature type="compositionally biased region" description="Basic and acidic residues" evidence="1">
    <location>
        <begin position="1213"/>
        <end position="1226"/>
    </location>
</feature>
<dbReference type="EMBL" id="JAAAUY010001013">
    <property type="protein sequence ID" value="KAF9324881.1"/>
    <property type="molecule type" value="Genomic_DNA"/>
</dbReference>
<accession>A0A9P5VHU0</accession>
<dbReference type="PANTHER" id="PTHR14374">
    <property type="entry name" value="FOIE GRAS"/>
    <property type="match status" value="1"/>
</dbReference>
<feature type="compositionally biased region" description="Basic residues" evidence="1">
    <location>
        <begin position="1227"/>
        <end position="1241"/>
    </location>
</feature>
<feature type="compositionally biased region" description="Gly residues" evidence="1">
    <location>
        <begin position="1438"/>
        <end position="1449"/>
    </location>
</feature>
<gene>
    <name evidence="4" type="ORF">BG006_000151</name>
</gene>
<reference evidence="4" key="1">
    <citation type="journal article" date="2020" name="Fungal Divers.">
        <title>Resolving the Mortierellaceae phylogeny through synthesis of multi-gene phylogenetics and phylogenomics.</title>
        <authorList>
            <person name="Vandepol N."/>
            <person name="Liber J."/>
            <person name="Desiro A."/>
            <person name="Na H."/>
            <person name="Kennedy M."/>
            <person name="Barry K."/>
            <person name="Grigoriev I.V."/>
            <person name="Miller A.N."/>
            <person name="O'Donnell K."/>
            <person name="Stajich J.E."/>
            <person name="Bonito G."/>
        </authorList>
    </citation>
    <scope>NUCLEOTIDE SEQUENCE</scope>
    <source>
        <strain evidence="4">NVP1</strain>
    </source>
</reference>
<evidence type="ECO:0000313" key="5">
    <source>
        <dbReference type="Proteomes" id="UP000696485"/>
    </source>
</evidence>
<evidence type="ECO:0008006" key="6">
    <source>
        <dbReference type="Google" id="ProtNLM"/>
    </source>
</evidence>
<dbReference type="InterPro" id="IPR021773">
    <property type="entry name" value="TPC11"/>
</dbReference>
<comment type="caution">
    <text evidence="4">The sequence shown here is derived from an EMBL/GenBank/DDBJ whole genome shotgun (WGS) entry which is preliminary data.</text>
</comment>
<evidence type="ECO:0000256" key="1">
    <source>
        <dbReference type="SAM" id="MobiDB-lite"/>
    </source>
</evidence>
<feature type="region of interest" description="Disordered" evidence="1">
    <location>
        <begin position="1213"/>
        <end position="1241"/>
    </location>
</feature>
<name>A0A9P5VHU0_9FUNG</name>
<evidence type="ECO:0000259" key="3">
    <source>
        <dbReference type="Pfam" id="PF11817"/>
    </source>
</evidence>
<feature type="domain" description="Gryzun putative trafficking through Golgi" evidence="2">
    <location>
        <begin position="731"/>
        <end position="1134"/>
    </location>
</feature>
<evidence type="ECO:0000259" key="2">
    <source>
        <dbReference type="Pfam" id="PF07919"/>
    </source>
</evidence>
<dbReference type="InterPro" id="IPR011990">
    <property type="entry name" value="TPR-like_helical_dom_sf"/>
</dbReference>
<evidence type="ECO:0000313" key="4">
    <source>
        <dbReference type="EMBL" id="KAF9324881.1"/>
    </source>
</evidence>
<dbReference type="Proteomes" id="UP000696485">
    <property type="component" value="Unassembled WGS sequence"/>
</dbReference>
<feature type="domain" description="Gryzun putative trafficking through Golgi" evidence="2">
    <location>
        <begin position="1303"/>
        <end position="1418"/>
    </location>
</feature>
<feature type="region of interest" description="Disordered" evidence="1">
    <location>
        <begin position="22"/>
        <end position="57"/>
    </location>
</feature>
<dbReference type="Pfam" id="PF11817">
    <property type="entry name" value="Foie-gras_1"/>
    <property type="match status" value="1"/>
</dbReference>